<feature type="compositionally biased region" description="Basic and acidic residues" evidence="1">
    <location>
        <begin position="31"/>
        <end position="40"/>
    </location>
</feature>
<accession>A0ABT7JS02</accession>
<evidence type="ECO:0000313" key="3">
    <source>
        <dbReference type="Proteomes" id="UP001172645"/>
    </source>
</evidence>
<dbReference type="EMBL" id="JARFYM010000005">
    <property type="protein sequence ID" value="MDL2399130.1"/>
    <property type="molecule type" value="Genomic_DNA"/>
</dbReference>
<name>A0ABT7JS02_9HYPH</name>
<sequence>MKTPATTAKPKATTTAQTDISKACSAQADAKGLHGKERSKFRAQCKKSGGKM</sequence>
<evidence type="ECO:0000256" key="1">
    <source>
        <dbReference type="SAM" id="MobiDB-lite"/>
    </source>
</evidence>
<feature type="region of interest" description="Disordered" evidence="1">
    <location>
        <begin position="29"/>
        <end position="52"/>
    </location>
</feature>
<protein>
    <submittedName>
        <fullName evidence="2">PsiF family protein</fullName>
    </submittedName>
</protein>
<evidence type="ECO:0000313" key="2">
    <source>
        <dbReference type="EMBL" id="MDL2399130.1"/>
    </source>
</evidence>
<feature type="compositionally biased region" description="Basic residues" evidence="1">
    <location>
        <begin position="41"/>
        <end position="52"/>
    </location>
</feature>
<comment type="caution">
    <text evidence="2">The sequence shown here is derived from an EMBL/GenBank/DDBJ whole genome shotgun (WGS) entry which is preliminary data.</text>
</comment>
<reference evidence="2" key="1">
    <citation type="submission" date="2023-06" db="EMBL/GenBank/DDBJ databases">
        <title>Phylogenetic Diversity of Rhizobium strains.</title>
        <authorList>
            <person name="Moura F.T."/>
            <person name="Helene L.C.F."/>
            <person name="Hungria M."/>
        </authorList>
    </citation>
    <scope>NUCLEOTIDE SEQUENCE</scope>
    <source>
        <strain evidence="2">CCGE526</strain>
    </source>
</reference>
<proteinExistence type="predicted"/>
<organism evidence="2 3">
    <name type="scientific">Rhizobium mayense</name>
    <dbReference type="NCBI Taxonomy" id="1312184"/>
    <lineage>
        <taxon>Bacteria</taxon>
        <taxon>Pseudomonadati</taxon>
        <taxon>Pseudomonadota</taxon>
        <taxon>Alphaproteobacteria</taxon>
        <taxon>Hyphomicrobiales</taxon>
        <taxon>Rhizobiaceae</taxon>
        <taxon>Rhizobium/Agrobacterium group</taxon>
        <taxon>Rhizobium</taxon>
    </lineage>
</organism>
<keyword evidence="3" id="KW-1185">Reference proteome</keyword>
<dbReference type="InterPro" id="IPR011690">
    <property type="entry name" value="P_starv_induced_PsiF"/>
</dbReference>
<dbReference type="Pfam" id="PF07769">
    <property type="entry name" value="PsiF_repeat"/>
    <property type="match status" value="1"/>
</dbReference>
<dbReference type="Proteomes" id="UP001172645">
    <property type="component" value="Unassembled WGS sequence"/>
</dbReference>
<gene>
    <name evidence="2" type="ORF">PY649_09510</name>
</gene>